<evidence type="ECO:0000256" key="10">
    <source>
        <dbReference type="ARBA" id="ARBA00081263"/>
    </source>
</evidence>
<sequence length="695" mass="72539">MVLCVVDQPKAQCRQAHAGGNRRLPNASRSARLGLPGTAVDPALCSQSGTAMISPKDKPKKRPPKDSITLLPCFYFVELPIVASSMASLYFLELTDVLQPARSGFHCHDRALSMPYVDGGEELIPLLMLLSLAFAGPAASIMLGEGLLYCLQSRLKTRPRAEGSINAGGCNFNSFLRRTVRFVGVQIFGLLSTALVTDVMQLATGFHTPFFLTVCKPNYTSPGVSCERNPYITRDICSGRDQHAILAARKSFPSQHATLSAFAAVYISIYFNSSISDSTRLLKPALVLVFSMAAALTGLTQVTQHRSHPVDVYAGFLIGAAIGARLCQGALYAVANFRSSPEPAAAPRPPPAQQPPRRDALRALTQRGHDSLYHKPAGAEGGRGGAEGRSRQARREKASLGSVKRASADVELLAPRGIMGKETMVTFSNTLPRAHCPALAPPDDPARRPLTFLAPPPRSLRPLVFEWGQSSLELPAAEGGARGSDAGSGGGSGGRPEEDWGATPSPLYPITMPTRPVAMPLVHLPEGAVMSPPPVSPKSATTRARWLSMTEQGGASAGGGASGGGASGGGASAGGGAPGGVAVVPGPVRPPAQPRVAQVIAMSKHESRAPASPRSSETASSSRASSSSSNDSVCCRAPGVTSVSPAPSVAEPAQEPLPPPPPSEGHARHHALQDPPAERAGSLERALLHKSANQL</sequence>
<evidence type="ECO:0000256" key="4">
    <source>
        <dbReference type="ARBA" id="ARBA00022692"/>
    </source>
</evidence>
<feature type="compositionally biased region" description="Basic and acidic residues" evidence="12">
    <location>
        <begin position="386"/>
        <end position="398"/>
    </location>
</feature>
<keyword evidence="3" id="KW-0597">Phosphoprotein</keyword>
<feature type="compositionally biased region" description="Low complexity" evidence="12">
    <location>
        <begin position="609"/>
        <end position="629"/>
    </location>
</feature>
<accession>A0AAD7R8Q4</accession>
<dbReference type="SMART" id="SM00014">
    <property type="entry name" value="acidPPc"/>
    <property type="match status" value="1"/>
</dbReference>
<feature type="region of interest" description="Disordered" evidence="12">
    <location>
        <begin position="371"/>
        <end position="405"/>
    </location>
</feature>
<dbReference type="GO" id="GO:0007165">
    <property type="term" value="P:signal transduction"/>
    <property type="evidence" value="ECO:0007669"/>
    <property type="project" value="TreeGrafter"/>
</dbReference>
<dbReference type="GO" id="GO:0046839">
    <property type="term" value="P:phospholipid dephosphorylation"/>
    <property type="evidence" value="ECO:0007669"/>
    <property type="project" value="TreeGrafter"/>
</dbReference>
<organism evidence="15 16">
    <name type="scientific">Aldrovandia affinis</name>
    <dbReference type="NCBI Taxonomy" id="143900"/>
    <lineage>
        <taxon>Eukaryota</taxon>
        <taxon>Metazoa</taxon>
        <taxon>Chordata</taxon>
        <taxon>Craniata</taxon>
        <taxon>Vertebrata</taxon>
        <taxon>Euteleostomi</taxon>
        <taxon>Actinopterygii</taxon>
        <taxon>Neopterygii</taxon>
        <taxon>Teleostei</taxon>
        <taxon>Notacanthiformes</taxon>
        <taxon>Halosauridae</taxon>
        <taxon>Aldrovandia</taxon>
    </lineage>
</organism>
<feature type="compositionally biased region" description="Gly residues" evidence="12">
    <location>
        <begin position="555"/>
        <end position="575"/>
    </location>
</feature>
<evidence type="ECO:0000256" key="12">
    <source>
        <dbReference type="SAM" id="MobiDB-lite"/>
    </source>
</evidence>
<keyword evidence="4 13" id="KW-0812">Transmembrane</keyword>
<evidence type="ECO:0000256" key="9">
    <source>
        <dbReference type="ARBA" id="ARBA00079138"/>
    </source>
</evidence>
<dbReference type="Pfam" id="PF01569">
    <property type="entry name" value="PAP2"/>
    <property type="match status" value="1"/>
</dbReference>
<dbReference type="AlphaFoldDB" id="A0AAD7R8Q4"/>
<feature type="compositionally biased region" description="Gly residues" evidence="12">
    <location>
        <begin position="480"/>
        <end position="494"/>
    </location>
</feature>
<dbReference type="PANTHER" id="PTHR10165">
    <property type="entry name" value="LIPID PHOSPHATE PHOSPHATASE"/>
    <property type="match status" value="1"/>
</dbReference>
<keyword evidence="6 13" id="KW-0472">Membrane</keyword>
<dbReference type="InterPro" id="IPR043216">
    <property type="entry name" value="PAP-like"/>
</dbReference>
<dbReference type="FunFam" id="1.20.144.10:FF:000014">
    <property type="entry name" value="Phospholipid phosphatase-related protein type 3"/>
    <property type="match status" value="1"/>
</dbReference>
<feature type="region of interest" description="Disordered" evidence="12">
    <location>
        <begin position="552"/>
        <end position="575"/>
    </location>
</feature>
<dbReference type="Proteomes" id="UP001221898">
    <property type="component" value="Unassembled WGS sequence"/>
</dbReference>
<gene>
    <name evidence="15" type="ORF">AAFF_G00298130</name>
</gene>
<dbReference type="PANTHER" id="PTHR10165:SF14">
    <property type="entry name" value="PHOSPHOLIPID PHOSPHATASE-RELATED PROTEIN TYPE 3"/>
    <property type="match status" value="1"/>
</dbReference>
<dbReference type="GO" id="GO:0005886">
    <property type="term" value="C:plasma membrane"/>
    <property type="evidence" value="ECO:0007669"/>
    <property type="project" value="TreeGrafter"/>
</dbReference>
<dbReference type="SUPFAM" id="SSF48317">
    <property type="entry name" value="Acid phosphatase/Vanadium-dependent haloperoxidase"/>
    <property type="match status" value="1"/>
</dbReference>
<comment type="caution">
    <text evidence="15">The sequence shown here is derived from an EMBL/GenBank/DDBJ whole genome shotgun (WGS) entry which is preliminary data.</text>
</comment>
<evidence type="ECO:0000256" key="8">
    <source>
        <dbReference type="ARBA" id="ARBA00069374"/>
    </source>
</evidence>
<dbReference type="GO" id="GO:0008195">
    <property type="term" value="F:phosphatidate phosphatase activity"/>
    <property type="evidence" value="ECO:0007669"/>
    <property type="project" value="TreeGrafter"/>
</dbReference>
<evidence type="ECO:0000313" key="16">
    <source>
        <dbReference type="Proteomes" id="UP001221898"/>
    </source>
</evidence>
<evidence type="ECO:0000259" key="14">
    <source>
        <dbReference type="SMART" id="SM00014"/>
    </source>
</evidence>
<protein>
    <recommendedName>
        <fullName evidence="8">Phospholipid phosphatase-related protein type 3</fullName>
    </recommendedName>
    <alternativeName>
        <fullName evidence="9">Inactive phospholipid phosphatase PLPPR3</fullName>
    </alternativeName>
    <alternativeName>
        <fullName evidence="10">Lipid phosphate phosphatase-related protein type 3</fullName>
    </alternativeName>
    <alternativeName>
        <fullName evidence="11">Plasticity-related gene 2 protein</fullName>
    </alternativeName>
</protein>
<reference evidence="15" key="1">
    <citation type="journal article" date="2023" name="Science">
        <title>Genome structures resolve the early diversification of teleost fishes.</title>
        <authorList>
            <person name="Parey E."/>
            <person name="Louis A."/>
            <person name="Montfort J."/>
            <person name="Bouchez O."/>
            <person name="Roques C."/>
            <person name="Iampietro C."/>
            <person name="Lluch J."/>
            <person name="Castinel A."/>
            <person name="Donnadieu C."/>
            <person name="Desvignes T."/>
            <person name="Floi Bucao C."/>
            <person name="Jouanno E."/>
            <person name="Wen M."/>
            <person name="Mejri S."/>
            <person name="Dirks R."/>
            <person name="Jansen H."/>
            <person name="Henkel C."/>
            <person name="Chen W.J."/>
            <person name="Zahm M."/>
            <person name="Cabau C."/>
            <person name="Klopp C."/>
            <person name="Thompson A.W."/>
            <person name="Robinson-Rechavi M."/>
            <person name="Braasch I."/>
            <person name="Lecointre G."/>
            <person name="Bobe J."/>
            <person name="Postlethwait J.H."/>
            <person name="Berthelot C."/>
            <person name="Roest Crollius H."/>
            <person name="Guiguen Y."/>
        </authorList>
    </citation>
    <scope>NUCLEOTIDE SEQUENCE</scope>
    <source>
        <strain evidence="15">NC1722</strain>
    </source>
</reference>
<dbReference type="InterPro" id="IPR036938">
    <property type="entry name" value="PAP2/HPO_sf"/>
</dbReference>
<evidence type="ECO:0000256" key="13">
    <source>
        <dbReference type="SAM" id="Phobius"/>
    </source>
</evidence>
<keyword evidence="5 13" id="KW-1133">Transmembrane helix</keyword>
<feature type="region of interest" description="Disordered" evidence="12">
    <location>
        <begin position="601"/>
        <end position="695"/>
    </location>
</feature>
<comment type="similarity">
    <text evidence="2">Belongs to the PA-phosphatase related phosphoesterase family.</text>
</comment>
<name>A0AAD7R8Q4_9TELE</name>
<keyword evidence="7" id="KW-0325">Glycoprotein</keyword>
<evidence type="ECO:0000256" key="11">
    <source>
        <dbReference type="ARBA" id="ARBA00081887"/>
    </source>
</evidence>
<dbReference type="CDD" id="cd03384">
    <property type="entry name" value="PAP2_wunen"/>
    <property type="match status" value="1"/>
</dbReference>
<feature type="transmembrane region" description="Helical" evidence="13">
    <location>
        <begin position="68"/>
        <end position="92"/>
    </location>
</feature>
<evidence type="ECO:0000256" key="5">
    <source>
        <dbReference type="ARBA" id="ARBA00022989"/>
    </source>
</evidence>
<comment type="subcellular location">
    <subcellularLocation>
        <location evidence="1">Membrane</location>
        <topology evidence="1">Multi-pass membrane protein</topology>
    </subcellularLocation>
</comment>
<dbReference type="EMBL" id="JAINUG010000421">
    <property type="protein sequence ID" value="KAJ8371991.1"/>
    <property type="molecule type" value="Genomic_DNA"/>
</dbReference>
<evidence type="ECO:0000256" key="3">
    <source>
        <dbReference type="ARBA" id="ARBA00022553"/>
    </source>
</evidence>
<evidence type="ECO:0000256" key="7">
    <source>
        <dbReference type="ARBA" id="ARBA00023180"/>
    </source>
</evidence>
<proteinExistence type="inferred from homology"/>
<dbReference type="Gene3D" id="1.20.144.10">
    <property type="entry name" value="Phosphatidic acid phosphatase type 2/haloperoxidase"/>
    <property type="match status" value="1"/>
</dbReference>
<evidence type="ECO:0000256" key="1">
    <source>
        <dbReference type="ARBA" id="ARBA00004141"/>
    </source>
</evidence>
<feature type="region of interest" description="Disordered" evidence="12">
    <location>
        <begin position="475"/>
        <end position="511"/>
    </location>
</feature>
<dbReference type="InterPro" id="IPR000326">
    <property type="entry name" value="PAP2/HPO"/>
</dbReference>
<feature type="transmembrane region" description="Helical" evidence="13">
    <location>
        <begin position="123"/>
        <end position="151"/>
    </location>
</feature>
<keyword evidence="16" id="KW-1185">Reference proteome</keyword>
<evidence type="ECO:0000256" key="2">
    <source>
        <dbReference type="ARBA" id="ARBA00008816"/>
    </source>
</evidence>
<evidence type="ECO:0000256" key="6">
    <source>
        <dbReference type="ARBA" id="ARBA00023136"/>
    </source>
</evidence>
<evidence type="ECO:0000313" key="15">
    <source>
        <dbReference type="EMBL" id="KAJ8371991.1"/>
    </source>
</evidence>
<dbReference type="GO" id="GO:0006644">
    <property type="term" value="P:phospholipid metabolic process"/>
    <property type="evidence" value="ECO:0007669"/>
    <property type="project" value="InterPro"/>
</dbReference>
<feature type="domain" description="Phosphatidic acid phosphatase type 2/haloperoxidase" evidence="14">
    <location>
        <begin position="183"/>
        <end position="327"/>
    </location>
</feature>